<dbReference type="EMBL" id="JABRWJ010000013">
    <property type="protein sequence ID" value="NRF71708.1"/>
    <property type="molecule type" value="Genomic_DNA"/>
</dbReference>
<dbReference type="InterPro" id="IPR013424">
    <property type="entry name" value="Ice-binding_C"/>
</dbReference>
<comment type="caution">
    <text evidence="3">The sequence shown here is derived from an EMBL/GenBank/DDBJ whole genome shotgun (WGS) entry which is preliminary data.</text>
</comment>
<dbReference type="NCBIfam" id="TIGR02595">
    <property type="entry name" value="PEP_CTERM"/>
    <property type="match status" value="1"/>
</dbReference>
<dbReference type="Pfam" id="PF07589">
    <property type="entry name" value="PEP-CTERM"/>
    <property type="match status" value="1"/>
</dbReference>
<sequence length="252" mass="25924">MRKRFQFALGAALLAASQLAAAGIAKVGVSNLALSVNGGEGWYWLPHDQNWLQPTSSTAAALENPSLADSASGWHGAPYDATVIDASSFAKANIGAATGGNLLDGVAASAETAADAGHTGWAFAQVFDGYIMVGGNATITLSTTLTELFADGDIAQANAYIELCSTDFTTDICEPLNYAEAFVDATSGPYAGPMTLSASWTNPGATGWARMRIGLAASAETDAPNTVPEPGSFAMLLTGLGMVGLMRRHRGR</sequence>
<keyword evidence="1" id="KW-0732">Signal</keyword>
<gene>
    <name evidence="3" type="ORF">HLB44_32440</name>
</gene>
<accession>A0ABX2ESX7</accession>
<feature type="signal peptide" evidence="1">
    <location>
        <begin position="1"/>
        <end position="22"/>
    </location>
</feature>
<keyword evidence="4" id="KW-1185">Reference proteome</keyword>
<reference evidence="3 4" key="1">
    <citation type="submission" date="2020-05" db="EMBL/GenBank/DDBJ databases">
        <title>Aquincola sp. isolate from soil.</title>
        <authorList>
            <person name="Han J."/>
            <person name="Kim D.-U."/>
        </authorList>
    </citation>
    <scope>NUCLEOTIDE SEQUENCE [LARGE SCALE GENOMIC DNA]</scope>
    <source>
        <strain evidence="3 4">S2</strain>
    </source>
</reference>
<organism evidence="3 4">
    <name type="scientific">Pseudaquabacterium terrae</name>
    <dbReference type="NCBI Taxonomy" id="2732868"/>
    <lineage>
        <taxon>Bacteria</taxon>
        <taxon>Pseudomonadati</taxon>
        <taxon>Pseudomonadota</taxon>
        <taxon>Betaproteobacteria</taxon>
        <taxon>Burkholderiales</taxon>
        <taxon>Sphaerotilaceae</taxon>
        <taxon>Pseudaquabacterium</taxon>
    </lineage>
</organism>
<evidence type="ECO:0000256" key="1">
    <source>
        <dbReference type="SAM" id="SignalP"/>
    </source>
</evidence>
<dbReference type="RefSeq" id="WP_173133449.1">
    <property type="nucleotide sequence ID" value="NZ_JABRWJ010000013.1"/>
</dbReference>
<evidence type="ECO:0000313" key="3">
    <source>
        <dbReference type="EMBL" id="NRF71708.1"/>
    </source>
</evidence>
<feature type="domain" description="Ice-binding protein C-terminal" evidence="2">
    <location>
        <begin position="226"/>
        <end position="250"/>
    </location>
</feature>
<dbReference type="Proteomes" id="UP000737171">
    <property type="component" value="Unassembled WGS sequence"/>
</dbReference>
<evidence type="ECO:0000313" key="4">
    <source>
        <dbReference type="Proteomes" id="UP000737171"/>
    </source>
</evidence>
<protein>
    <submittedName>
        <fullName evidence="3">PEP-CTERM sorting domain-containing protein</fullName>
    </submittedName>
</protein>
<feature type="chain" id="PRO_5046050487" evidence="1">
    <location>
        <begin position="23"/>
        <end position="252"/>
    </location>
</feature>
<name>A0ABX2ESX7_9BURK</name>
<proteinExistence type="predicted"/>
<evidence type="ECO:0000259" key="2">
    <source>
        <dbReference type="Pfam" id="PF07589"/>
    </source>
</evidence>